<dbReference type="RefSeq" id="WP_215625175.1">
    <property type="nucleotide sequence ID" value="NZ_CP067089.2"/>
</dbReference>
<keyword evidence="6" id="KW-0460">Magnesium</keyword>
<evidence type="ECO:0000313" key="10">
    <source>
        <dbReference type="Proteomes" id="UP000595917"/>
    </source>
</evidence>
<dbReference type="Pfam" id="PF01850">
    <property type="entry name" value="PIN"/>
    <property type="match status" value="1"/>
</dbReference>
<name>A0A7T7XK31_9SPIR</name>
<evidence type="ECO:0000256" key="2">
    <source>
        <dbReference type="ARBA" id="ARBA00022649"/>
    </source>
</evidence>
<dbReference type="GO" id="GO:0046872">
    <property type="term" value="F:metal ion binding"/>
    <property type="evidence" value="ECO:0007669"/>
    <property type="project" value="UniProtKB-KW"/>
</dbReference>
<proteinExistence type="inferred from homology"/>
<keyword evidence="3" id="KW-0540">Nuclease</keyword>
<evidence type="ECO:0000256" key="3">
    <source>
        <dbReference type="ARBA" id="ARBA00022722"/>
    </source>
</evidence>
<evidence type="ECO:0000259" key="8">
    <source>
        <dbReference type="Pfam" id="PF01850"/>
    </source>
</evidence>
<protein>
    <submittedName>
        <fullName evidence="9">Type II toxin-antitoxin system VapC family toxin</fullName>
    </submittedName>
</protein>
<dbReference type="InterPro" id="IPR002716">
    <property type="entry name" value="PIN_dom"/>
</dbReference>
<evidence type="ECO:0000256" key="5">
    <source>
        <dbReference type="ARBA" id="ARBA00022801"/>
    </source>
</evidence>
<dbReference type="GO" id="GO:0016787">
    <property type="term" value="F:hydrolase activity"/>
    <property type="evidence" value="ECO:0007669"/>
    <property type="project" value="UniProtKB-KW"/>
</dbReference>
<dbReference type="InterPro" id="IPR029060">
    <property type="entry name" value="PIN-like_dom_sf"/>
</dbReference>
<dbReference type="KEGG" id="bhc:JFL75_13070"/>
<evidence type="ECO:0000256" key="7">
    <source>
        <dbReference type="ARBA" id="ARBA00038093"/>
    </source>
</evidence>
<dbReference type="Gene3D" id="3.40.50.1010">
    <property type="entry name" value="5'-nuclease"/>
    <property type="match status" value="1"/>
</dbReference>
<dbReference type="Proteomes" id="UP000595917">
    <property type="component" value="Chromosome"/>
</dbReference>
<sequence>MYLLDTNICIYIINKRPQVVIEKIKTLEPIDIKLSSVSVSELEYGVSKSKFREKNREALIHFISGFDIIPFNEIDAEVYGLIRADLENRGEIIGPYDMHIASQAISRNLILVTNNTNEFQRIKNLKLENWV</sequence>
<keyword evidence="10" id="KW-1185">Reference proteome</keyword>
<evidence type="ECO:0000256" key="6">
    <source>
        <dbReference type="ARBA" id="ARBA00022842"/>
    </source>
</evidence>
<feature type="domain" description="PIN" evidence="8">
    <location>
        <begin position="2"/>
        <end position="123"/>
    </location>
</feature>
<dbReference type="CDD" id="cd18745">
    <property type="entry name" value="PIN_VapC4-5_FitB-like"/>
    <property type="match status" value="1"/>
</dbReference>
<evidence type="ECO:0000256" key="4">
    <source>
        <dbReference type="ARBA" id="ARBA00022723"/>
    </source>
</evidence>
<accession>A0A7T7XK31</accession>
<comment type="similarity">
    <text evidence="7">Belongs to the PINc/VapC protein family.</text>
</comment>
<comment type="cofactor">
    <cofactor evidence="1">
        <name>Mg(2+)</name>
        <dbReference type="ChEBI" id="CHEBI:18420"/>
    </cofactor>
</comment>
<dbReference type="AlphaFoldDB" id="A0A7T7XK31"/>
<evidence type="ECO:0000313" key="9">
    <source>
        <dbReference type="EMBL" id="QQO07869.1"/>
    </source>
</evidence>
<reference evidence="9" key="1">
    <citation type="submission" date="2021-01" db="EMBL/GenBank/DDBJ databases">
        <title>Description of Breznakiella homolactica.</title>
        <authorList>
            <person name="Song Y."/>
            <person name="Brune A."/>
        </authorList>
    </citation>
    <scope>NUCLEOTIDE SEQUENCE</scope>
    <source>
        <strain evidence="9">RmG30</strain>
    </source>
</reference>
<dbReference type="PANTHER" id="PTHR33653:SF1">
    <property type="entry name" value="RIBONUCLEASE VAPC2"/>
    <property type="match status" value="1"/>
</dbReference>
<keyword evidence="5" id="KW-0378">Hydrolase</keyword>
<dbReference type="PANTHER" id="PTHR33653">
    <property type="entry name" value="RIBONUCLEASE VAPC2"/>
    <property type="match status" value="1"/>
</dbReference>
<dbReference type="SUPFAM" id="SSF88723">
    <property type="entry name" value="PIN domain-like"/>
    <property type="match status" value="1"/>
</dbReference>
<evidence type="ECO:0000256" key="1">
    <source>
        <dbReference type="ARBA" id="ARBA00001946"/>
    </source>
</evidence>
<organism evidence="9 10">
    <name type="scientific">Breznakiella homolactica</name>
    <dbReference type="NCBI Taxonomy" id="2798577"/>
    <lineage>
        <taxon>Bacteria</taxon>
        <taxon>Pseudomonadati</taxon>
        <taxon>Spirochaetota</taxon>
        <taxon>Spirochaetia</taxon>
        <taxon>Spirochaetales</taxon>
        <taxon>Breznakiellaceae</taxon>
        <taxon>Breznakiella</taxon>
    </lineage>
</organism>
<keyword evidence="4" id="KW-0479">Metal-binding</keyword>
<dbReference type="GO" id="GO:0004518">
    <property type="term" value="F:nuclease activity"/>
    <property type="evidence" value="ECO:0007669"/>
    <property type="project" value="UniProtKB-KW"/>
</dbReference>
<dbReference type="InterPro" id="IPR050556">
    <property type="entry name" value="Type_II_TA_system_RNase"/>
</dbReference>
<keyword evidence="2" id="KW-1277">Toxin-antitoxin system</keyword>
<gene>
    <name evidence="9" type="ORF">JFL75_13070</name>
</gene>
<dbReference type="EMBL" id="CP067089">
    <property type="protein sequence ID" value="QQO07869.1"/>
    <property type="molecule type" value="Genomic_DNA"/>
</dbReference>